<feature type="compositionally biased region" description="Low complexity" evidence="2">
    <location>
        <begin position="393"/>
        <end position="414"/>
    </location>
</feature>
<sequence>MSVASRDPCRPPLATIATLGNAGHVTSPTPNSSAARGVSPPAQPYRQHTPPSRSNAQLLAGMSPTTMSFLAGLSTGLAPGTPTVAGIDTTLEPPTESSTGDGVHQSPLGAASSAAIATSDDILRGIYNEKLQASVRSIIMTLSTELPQDHIFLQLLADPTTLQYCKVRLAEVVEGFLYSTQAEQYHTLATELARGERNCAQMHQRIEELEAALAVASTLARSSTPQHQGLSSHGGASSTGEGYAHQAAPAGLWRTSSPTMTPALAAEAPTTSSVSPILPTNPMEHEEARRELLRVLEQATHDQELLRCSQALQAVSKVVDVAQDEPRCQDKYVFEEELLVELYKCIHSLLHYVDGALESQERLRSEIQEQQQHWLNGASAEGNTQNVNDDVMGRSVGSVSRSASASTATKGSGTPRVLDSGYCTPRHPQVSLGNVGTALLNRAVDSRFSSASSPAAADHTRAIHQQRKRLQHLAAQLREGQTHASQVLQSLAQVESARRREVAQLEMAVAAAREEVVVATSAAESARQVKENSERLHAEHAAFVARERTELCDQLADVHAQLAAATQDLHAARRELRSATTRAEAAEEKAKDLSAELAAVKAAMSRRDVEWHEQKSDGVARQAELTALKAAHQSTVDALQDAERELLCLRVEGTMAGLSALYQEAKAVKAELLERDGYRPLSQICSSTVATQQEVVRRAQMQSQLAESAQVEQAVAQRGCMDTLGVLLRTMWADEAIESALAPSSANTAAPVVTLTTLTDAKDTSDALRDGRTRRSSRTGSCGSIASGDAEDLGAENLRGSHCYHLPTTLSEFCSSLEYAYNNVRARHRARQKTINSLRAELVSKDIELRAAQASEAQLQDLLKAGQAKEEQWKSEMAQLSDRSPMRGLLARQETLLKAVSDERNELRRLWDQLSGDYIALEQRNGALHARCAEKEHENARLNGMLRRSGTPTTPAGSRRRDGPSYGAARGPSAIPTAAEAAPKPPALATAAVQLGTSVTHPVSALPLGPSPSSHFSPPPPKASSNQVLK</sequence>
<dbReference type="EMBL" id="BLBS01000010">
    <property type="protein sequence ID" value="GET86298.1"/>
    <property type="molecule type" value="Genomic_DNA"/>
</dbReference>
<feature type="coiled-coil region" evidence="1">
    <location>
        <begin position="555"/>
        <end position="645"/>
    </location>
</feature>
<name>A0A640KAG4_LEITA</name>
<protein>
    <submittedName>
        <fullName evidence="3">Uncharacterized protein</fullName>
    </submittedName>
</protein>
<reference evidence="3" key="1">
    <citation type="submission" date="2019-11" db="EMBL/GenBank/DDBJ databases">
        <title>Leishmania tarentolae CDS.</title>
        <authorList>
            <person name="Goto Y."/>
            <person name="Yamagishi J."/>
        </authorList>
    </citation>
    <scope>NUCLEOTIDE SEQUENCE [LARGE SCALE GENOMIC DNA]</scope>
    <source>
        <strain evidence="3">Parrot Tar II</strain>
    </source>
</reference>
<feature type="compositionally biased region" description="Low complexity" evidence="2">
    <location>
        <begin position="972"/>
        <end position="986"/>
    </location>
</feature>
<feature type="region of interest" description="Disordered" evidence="2">
    <location>
        <begin position="939"/>
        <end position="986"/>
    </location>
</feature>
<feature type="region of interest" description="Disordered" evidence="2">
    <location>
        <begin position="1001"/>
        <end position="1030"/>
    </location>
</feature>
<evidence type="ECO:0000256" key="1">
    <source>
        <dbReference type="SAM" id="Coils"/>
    </source>
</evidence>
<dbReference type="VEuPathDB" id="TriTrypDB:LtaPh_0904600"/>
<feature type="region of interest" description="Disordered" evidence="2">
    <location>
        <begin position="1"/>
        <end position="58"/>
    </location>
</feature>
<feature type="compositionally biased region" description="Polar residues" evidence="2">
    <location>
        <begin position="49"/>
        <end position="58"/>
    </location>
</feature>
<comment type="caution">
    <text evidence="3">The sequence shown here is derived from an EMBL/GenBank/DDBJ whole genome shotgun (WGS) entry which is preliminary data.</text>
</comment>
<evidence type="ECO:0000313" key="4">
    <source>
        <dbReference type="Proteomes" id="UP000419144"/>
    </source>
</evidence>
<dbReference type="PANTHER" id="PTHR23159">
    <property type="entry name" value="CENTROSOMAL PROTEIN 2"/>
    <property type="match status" value="1"/>
</dbReference>
<keyword evidence="1" id="KW-0175">Coiled coil</keyword>
<feature type="region of interest" description="Disordered" evidence="2">
    <location>
        <begin position="81"/>
        <end position="107"/>
    </location>
</feature>
<dbReference type="Proteomes" id="UP000419144">
    <property type="component" value="Unassembled WGS sequence"/>
</dbReference>
<feature type="region of interest" description="Disordered" evidence="2">
    <location>
        <begin position="222"/>
        <end position="247"/>
    </location>
</feature>
<evidence type="ECO:0000313" key="3">
    <source>
        <dbReference type="EMBL" id="GET86298.1"/>
    </source>
</evidence>
<feature type="region of interest" description="Disordered" evidence="2">
    <location>
        <begin position="764"/>
        <end position="786"/>
    </location>
</feature>
<feature type="compositionally biased region" description="Basic and acidic residues" evidence="2">
    <location>
        <begin position="764"/>
        <end position="773"/>
    </location>
</feature>
<dbReference type="AlphaFoldDB" id="A0A640KAG4"/>
<keyword evidence="4" id="KW-1185">Reference proteome</keyword>
<accession>A0A640KAG4</accession>
<dbReference type="OrthoDB" id="273554at2759"/>
<proteinExistence type="predicted"/>
<feature type="compositionally biased region" description="Polar residues" evidence="2">
    <location>
        <begin position="222"/>
        <end position="240"/>
    </location>
</feature>
<evidence type="ECO:0000256" key="2">
    <source>
        <dbReference type="SAM" id="MobiDB-lite"/>
    </source>
</evidence>
<gene>
    <name evidence="3" type="ORF">LtaPh_0904600</name>
</gene>
<feature type="compositionally biased region" description="Polar residues" evidence="2">
    <location>
        <begin position="24"/>
        <end position="34"/>
    </location>
</feature>
<organism evidence="3 4">
    <name type="scientific">Leishmania tarentolae</name>
    <name type="common">Sauroleishmania tarentolae</name>
    <dbReference type="NCBI Taxonomy" id="5689"/>
    <lineage>
        <taxon>Eukaryota</taxon>
        <taxon>Discoba</taxon>
        <taxon>Euglenozoa</taxon>
        <taxon>Kinetoplastea</taxon>
        <taxon>Metakinetoplastina</taxon>
        <taxon>Trypanosomatida</taxon>
        <taxon>Trypanosomatidae</taxon>
        <taxon>Leishmaniinae</taxon>
        <taxon>Leishmania</taxon>
        <taxon>lizard Leishmania</taxon>
    </lineage>
</organism>
<feature type="coiled-coil region" evidence="1">
    <location>
        <begin position="852"/>
        <end position="910"/>
    </location>
</feature>
<dbReference type="PANTHER" id="PTHR23159:SF66">
    <property type="entry name" value="OS04G0158400 PROTEIN"/>
    <property type="match status" value="1"/>
</dbReference>
<feature type="region of interest" description="Disordered" evidence="2">
    <location>
        <begin position="378"/>
        <end position="421"/>
    </location>
</feature>